<sequence length="150" mass="15698">MVRRARCIRCSRGHLDEALAEDASTETVRRVLADLGAPADIAATATPAPVAVVIDGPPASDRFALWAVVAACASIAMILISTLVALLLALITLVASIVHLRAPGANRRLTWLANVIAGLLLVVAIATVILRMVISVGIENVDMTPHFFGS</sequence>
<dbReference type="Proteomes" id="UP000272503">
    <property type="component" value="Unassembled WGS sequence"/>
</dbReference>
<organism evidence="2 3">
    <name type="scientific">Mycetocola tolaasinivorans</name>
    <dbReference type="NCBI Taxonomy" id="76635"/>
    <lineage>
        <taxon>Bacteria</taxon>
        <taxon>Bacillati</taxon>
        <taxon>Actinomycetota</taxon>
        <taxon>Actinomycetes</taxon>
        <taxon>Micrococcales</taxon>
        <taxon>Microbacteriaceae</taxon>
        <taxon>Mycetocola</taxon>
    </lineage>
</organism>
<name>A0A3L7A4R8_9MICO</name>
<proteinExistence type="predicted"/>
<protein>
    <submittedName>
        <fullName evidence="2">Uncharacterized protein</fullName>
    </submittedName>
</protein>
<keyword evidence="1" id="KW-0472">Membrane</keyword>
<evidence type="ECO:0000313" key="2">
    <source>
        <dbReference type="EMBL" id="RLP74571.1"/>
    </source>
</evidence>
<reference evidence="2 3" key="1">
    <citation type="submission" date="2018-10" db="EMBL/GenBank/DDBJ databases">
        <authorList>
            <person name="Li J."/>
        </authorList>
    </citation>
    <scope>NUCLEOTIDE SEQUENCE [LARGE SCALE GENOMIC DNA]</scope>
    <source>
        <strain evidence="2 3">IF 016277</strain>
    </source>
</reference>
<keyword evidence="1" id="KW-0812">Transmembrane</keyword>
<evidence type="ECO:0000313" key="3">
    <source>
        <dbReference type="Proteomes" id="UP000272503"/>
    </source>
</evidence>
<dbReference type="EMBL" id="RCUX01000010">
    <property type="protein sequence ID" value="RLP74571.1"/>
    <property type="molecule type" value="Genomic_DNA"/>
</dbReference>
<accession>A0A3L7A4R8</accession>
<dbReference type="AlphaFoldDB" id="A0A3L7A4R8"/>
<evidence type="ECO:0000256" key="1">
    <source>
        <dbReference type="SAM" id="Phobius"/>
    </source>
</evidence>
<comment type="caution">
    <text evidence="2">The sequence shown here is derived from an EMBL/GenBank/DDBJ whole genome shotgun (WGS) entry which is preliminary data.</text>
</comment>
<feature type="transmembrane region" description="Helical" evidence="1">
    <location>
        <begin position="109"/>
        <end position="134"/>
    </location>
</feature>
<gene>
    <name evidence="2" type="ORF">D9V32_12855</name>
</gene>
<keyword evidence="3" id="KW-1185">Reference proteome</keyword>
<keyword evidence="1" id="KW-1133">Transmembrane helix</keyword>
<feature type="transmembrane region" description="Helical" evidence="1">
    <location>
        <begin position="64"/>
        <end position="97"/>
    </location>
</feature>